<reference evidence="3" key="1">
    <citation type="journal article" date="2019" name="Int. J. Syst. Evol. Microbiol.">
        <title>The Global Catalogue of Microorganisms (GCM) 10K type strain sequencing project: providing services to taxonomists for standard genome sequencing and annotation.</title>
        <authorList>
            <consortium name="The Broad Institute Genomics Platform"/>
            <consortium name="The Broad Institute Genome Sequencing Center for Infectious Disease"/>
            <person name="Wu L."/>
            <person name="Ma J."/>
        </authorList>
    </citation>
    <scope>NUCLEOTIDE SEQUENCE [LARGE SCALE GENOMIC DNA]</scope>
    <source>
        <strain evidence="3">TBRC 7912</strain>
    </source>
</reference>
<feature type="region of interest" description="Disordered" evidence="1">
    <location>
        <begin position="76"/>
        <end position="120"/>
    </location>
</feature>
<feature type="compositionally biased region" description="Basic and acidic residues" evidence="1">
    <location>
        <begin position="110"/>
        <end position="120"/>
    </location>
</feature>
<keyword evidence="3" id="KW-1185">Reference proteome</keyword>
<dbReference type="EMBL" id="JBHSBC010000048">
    <property type="protein sequence ID" value="MFC3985578.1"/>
    <property type="molecule type" value="Genomic_DNA"/>
</dbReference>
<evidence type="ECO:0000256" key="1">
    <source>
        <dbReference type="SAM" id="MobiDB-lite"/>
    </source>
</evidence>
<protein>
    <submittedName>
        <fullName evidence="2">Uncharacterized protein</fullName>
    </submittedName>
</protein>
<evidence type="ECO:0000313" key="2">
    <source>
        <dbReference type="EMBL" id="MFC3985578.1"/>
    </source>
</evidence>
<dbReference type="RefSeq" id="WP_386195700.1">
    <property type="nucleotide sequence ID" value="NZ_JBHSBC010000048.1"/>
</dbReference>
<feature type="compositionally biased region" description="Pro residues" evidence="1">
    <location>
        <begin position="99"/>
        <end position="109"/>
    </location>
</feature>
<proteinExistence type="predicted"/>
<dbReference type="Proteomes" id="UP001595698">
    <property type="component" value="Unassembled WGS sequence"/>
</dbReference>
<sequence length="142" mass="15705">MTEEEGNGGSSRAIALVPVTIAPVRDVVRRAETVPPGALQRAEAGSPSTVLGPRGIPHRHGLVRVYGRRVPPVAVPKARSAGVAKPPPPTRVIRKERPAPPVRRPVQKPPRPEPSNDRFECPKEWRNTWLWEVCVEEMRNKT</sequence>
<accession>A0ABV8FDQ5</accession>
<name>A0ABV8FDQ5_9ACTN</name>
<gene>
    <name evidence="2" type="ORF">ACFOYY_35995</name>
</gene>
<organism evidence="2 3">
    <name type="scientific">Streptosporangium jomthongense</name>
    <dbReference type="NCBI Taxonomy" id="1193683"/>
    <lineage>
        <taxon>Bacteria</taxon>
        <taxon>Bacillati</taxon>
        <taxon>Actinomycetota</taxon>
        <taxon>Actinomycetes</taxon>
        <taxon>Streptosporangiales</taxon>
        <taxon>Streptosporangiaceae</taxon>
        <taxon>Streptosporangium</taxon>
    </lineage>
</organism>
<evidence type="ECO:0000313" key="3">
    <source>
        <dbReference type="Proteomes" id="UP001595698"/>
    </source>
</evidence>
<comment type="caution">
    <text evidence="2">The sequence shown here is derived from an EMBL/GenBank/DDBJ whole genome shotgun (WGS) entry which is preliminary data.</text>
</comment>